<evidence type="ECO:0000313" key="3">
    <source>
        <dbReference type="Proteomes" id="UP001189624"/>
    </source>
</evidence>
<accession>A0AA86S5U9</accession>
<dbReference type="PANTHER" id="PTHR39113">
    <property type="entry name" value="MEMBRANE LIPOPROTEIN-RELATED"/>
    <property type="match status" value="1"/>
</dbReference>
<dbReference type="EMBL" id="OY731400">
    <property type="protein sequence ID" value="CAJ1940503.1"/>
    <property type="molecule type" value="Genomic_DNA"/>
</dbReference>
<organism evidence="2 3">
    <name type="scientific">Sphenostylis stenocarpa</name>
    <dbReference type="NCBI Taxonomy" id="92480"/>
    <lineage>
        <taxon>Eukaryota</taxon>
        <taxon>Viridiplantae</taxon>
        <taxon>Streptophyta</taxon>
        <taxon>Embryophyta</taxon>
        <taxon>Tracheophyta</taxon>
        <taxon>Spermatophyta</taxon>
        <taxon>Magnoliopsida</taxon>
        <taxon>eudicotyledons</taxon>
        <taxon>Gunneridae</taxon>
        <taxon>Pentapetalae</taxon>
        <taxon>rosids</taxon>
        <taxon>fabids</taxon>
        <taxon>Fabales</taxon>
        <taxon>Fabaceae</taxon>
        <taxon>Papilionoideae</taxon>
        <taxon>50 kb inversion clade</taxon>
        <taxon>NPAAA clade</taxon>
        <taxon>indigoferoid/millettioid clade</taxon>
        <taxon>Phaseoleae</taxon>
        <taxon>Sphenostylis</taxon>
    </lineage>
</organism>
<proteinExistence type="predicted"/>
<keyword evidence="1" id="KW-0812">Transmembrane</keyword>
<dbReference type="PANTHER" id="PTHR39113:SF1">
    <property type="entry name" value="MEMBRANE LIPOPROTEIN"/>
    <property type="match status" value="1"/>
</dbReference>
<feature type="transmembrane region" description="Helical" evidence="1">
    <location>
        <begin position="116"/>
        <end position="138"/>
    </location>
</feature>
<reference evidence="2" key="1">
    <citation type="submission" date="2023-10" db="EMBL/GenBank/DDBJ databases">
        <authorList>
            <person name="Domelevo Entfellner J.-B."/>
        </authorList>
    </citation>
    <scope>NUCLEOTIDE SEQUENCE</scope>
</reference>
<gene>
    <name evidence="2" type="ORF">AYBTSS11_LOCUS9737</name>
</gene>
<evidence type="ECO:0000313" key="2">
    <source>
        <dbReference type="EMBL" id="CAJ1940503.1"/>
    </source>
</evidence>
<evidence type="ECO:0000256" key="1">
    <source>
        <dbReference type="SAM" id="Phobius"/>
    </source>
</evidence>
<keyword evidence="3" id="KW-1185">Reference proteome</keyword>
<feature type="transmembrane region" description="Helical" evidence="1">
    <location>
        <begin position="159"/>
        <end position="181"/>
    </location>
</feature>
<dbReference type="Gramene" id="rna-AYBTSS11_LOCUS9737">
    <property type="protein sequence ID" value="CAJ1940503.1"/>
    <property type="gene ID" value="gene-AYBTSS11_LOCUS9737"/>
</dbReference>
<dbReference type="Proteomes" id="UP001189624">
    <property type="component" value="Chromosome 3"/>
</dbReference>
<feature type="transmembrane region" description="Helical" evidence="1">
    <location>
        <begin position="88"/>
        <end position="110"/>
    </location>
</feature>
<sequence>MLAVIIVLNGTFHPLINSNPSPPSSKTKANLIIFSRNQPSQSKMAASKIRKACSFTNLLISCLNFCLFILSASSFAPTILLKMPPTSFGLALLMVSGISLLSSFVGFYSQLTHFCFLTHISLLLASLIGQVLSILALFTKEKASMSLLKSPRDPKEAKLLVRVECGALMAMCMLQCVVLMLSCAVHSCWVKDYEELCAEKEASARKRSRRIAEVQEESMANATKMAEMKTKELDEKMKSNYGKWVKTDFEP</sequence>
<feature type="transmembrane region" description="Helical" evidence="1">
    <location>
        <begin position="58"/>
        <end position="81"/>
    </location>
</feature>
<protein>
    <submittedName>
        <fullName evidence="2">Uncharacterized protein</fullName>
    </submittedName>
</protein>
<name>A0AA86S5U9_9FABA</name>
<dbReference type="AlphaFoldDB" id="A0AA86S5U9"/>
<keyword evidence="1" id="KW-1133">Transmembrane helix</keyword>
<keyword evidence="1" id="KW-0472">Membrane</keyword>